<accession>A0A0D0A8E3</accession>
<dbReference type="HOGENOM" id="CLU_171263_1_0_1"/>
<keyword evidence="2" id="KW-1185">Reference proteome</keyword>
<reference evidence="1 2" key="1">
    <citation type="submission" date="2014-04" db="EMBL/GenBank/DDBJ databases">
        <authorList>
            <consortium name="DOE Joint Genome Institute"/>
            <person name="Kuo A."/>
            <person name="Kohler A."/>
            <person name="Costa M.D."/>
            <person name="Nagy L.G."/>
            <person name="Floudas D."/>
            <person name="Copeland A."/>
            <person name="Barry K.W."/>
            <person name="Cichocki N."/>
            <person name="Veneault-Fourrey C."/>
            <person name="LaButti K."/>
            <person name="Lindquist E.A."/>
            <person name="Lipzen A."/>
            <person name="Lundell T."/>
            <person name="Morin E."/>
            <person name="Murat C."/>
            <person name="Sun H."/>
            <person name="Tunlid A."/>
            <person name="Henrissat B."/>
            <person name="Grigoriev I.V."/>
            <person name="Hibbett D.S."/>
            <person name="Martin F."/>
            <person name="Nordberg H.P."/>
            <person name="Cantor M.N."/>
            <person name="Hua S.X."/>
        </authorList>
    </citation>
    <scope>NUCLEOTIDE SEQUENCE [LARGE SCALE GENOMIC DNA]</scope>
    <source>
        <strain evidence="1 2">441</strain>
    </source>
</reference>
<dbReference type="OrthoDB" id="2637024at2759"/>
<proteinExistence type="predicted"/>
<dbReference type="AlphaFoldDB" id="A0A0D0A8E3"/>
<organism evidence="1 2">
    <name type="scientific">Pisolithus microcarpus 441</name>
    <dbReference type="NCBI Taxonomy" id="765257"/>
    <lineage>
        <taxon>Eukaryota</taxon>
        <taxon>Fungi</taxon>
        <taxon>Dikarya</taxon>
        <taxon>Basidiomycota</taxon>
        <taxon>Agaricomycotina</taxon>
        <taxon>Agaricomycetes</taxon>
        <taxon>Agaricomycetidae</taxon>
        <taxon>Boletales</taxon>
        <taxon>Sclerodermatineae</taxon>
        <taxon>Pisolithaceae</taxon>
        <taxon>Pisolithus</taxon>
    </lineage>
</organism>
<reference evidence="2" key="2">
    <citation type="submission" date="2015-01" db="EMBL/GenBank/DDBJ databases">
        <title>Evolutionary Origins and Diversification of the Mycorrhizal Mutualists.</title>
        <authorList>
            <consortium name="DOE Joint Genome Institute"/>
            <consortium name="Mycorrhizal Genomics Consortium"/>
            <person name="Kohler A."/>
            <person name="Kuo A."/>
            <person name="Nagy L.G."/>
            <person name="Floudas D."/>
            <person name="Copeland A."/>
            <person name="Barry K.W."/>
            <person name="Cichocki N."/>
            <person name="Veneault-Fourrey C."/>
            <person name="LaButti K."/>
            <person name="Lindquist E.A."/>
            <person name="Lipzen A."/>
            <person name="Lundell T."/>
            <person name="Morin E."/>
            <person name="Murat C."/>
            <person name="Riley R."/>
            <person name="Ohm R."/>
            <person name="Sun H."/>
            <person name="Tunlid A."/>
            <person name="Henrissat B."/>
            <person name="Grigoriev I.V."/>
            <person name="Hibbett D.S."/>
            <person name="Martin F."/>
        </authorList>
    </citation>
    <scope>NUCLEOTIDE SEQUENCE [LARGE SCALE GENOMIC DNA]</scope>
    <source>
        <strain evidence="2">441</strain>
    </source>
</reference>
<protein>
    <submittedName>
        <fullName evidence="1">Unplaced genomic scaffold scaffold_9, whole genome shotgun sequence</fullName>
    </submittedName>
</protein>
<dbReference type="EMBL" id="KN833693">
    <property type="protein sequence ID" value="KIK28308.1"/>
    <property type="molecule type" value="Genomic_DNA"/>
</dbReference>
<evidence type="ECO:0000313" key="1">
    <source>
        <dbReference type="EMBL" id="KIK28308.1"/>
    </source>
</evidence>
<evidence type="ECO:0000313" key="2">
    <source>
        <dbReference type="Proteomes" id="UP000054018"/>
    </source>
</evidence>
<name>A0A0D0A8E3_9AGAM</name>
<dbReference type="Proteomes" id="UP000054018">
    <property type="component" value="Unassembled WGS sequence"/>
</dbReference>
<gene>
    <name evidence="1" type="ORF">PISMIDRAFT_7769</name>
</gene>
<sequence length="109" mass="11877">MDSGRLPSYRSSYMFRFHPYARVKPSARELVMATLYASDEDGPIPDEQDFNPSYGTVVPGSNSSSVVVQGVDGAINVVYSVNAPQRKLSMSTLVVDLALLMCRKSSPTV</sequence>